<dbReference type="InterPro" id="IPR019920">
    <property type="entry name" value="F420-binding_dom_put"/>
</dbReference>
<reference evidence="3 4" key="1">
    <citation type="submission" date="2019-12" db="EMBL/GenBank/DDBJ databases">
        <title>Halocatena pleomorpha gen. nov. sp. nov., an extremely halophilic archaeon of family Halobacteriaceae isolated from saltpan soil.</title>
        <authorList>
            <person name="Pal Y."/>
            <person name="Verma A."/>
            <person name="Krishnamurthi S."/>
            <person name="Kumar P."/>
        </authorList>
    </citation>
    <scope>NUCLEOTIDE SEQUENCE [LARGE SCALE GENOMIC DNA]</scope>
    <source>
        <strain evidence="3 4">JCM 16495</strain>
    </source>
</reference>
<accession>A0A6B0GUR2</accession>
<dbReference type="OrthoDB" id="10511at2157"/>
<dbReference type="AlphaFoldDB" id="A0A6B0GUR2"/>
<dbReference type="GO" id="GO:0005829">
    <property type="term" value="C:cytosol"/>
    <property type="evidence" value="ECO:0007669"/>
    <property type="project" value="TreeGrafter"/>
</dbReference>
<evidence type="ECO:0000313" key="4">
    <source>
        <dbReference type="Proteomes" id="UP000451471"/>
    </source>
</evidence>
<dbReference type="InterPro" id="IPR052019">
    <property type="entry name" value="F420H2_bilvrd_red/Heme_oxyg"/>
</dbReference>
<comment type="caution">
    <text evidence="3">The sequence shown here is derived from an EMBL/GenBank/DDBJ whole genome shotgun (WGS) entry which is preliminary data.</text>
</comment>
<dbReference type="Pfam" id="PF01243">
    <property type="entry name" value="PNPOx_N"/>
    <property type="match status" value="1"/>
</dbReference>
<evidence type="ECO:0000256" key="1">
    <source>
        <dbReference type="ARBA" id="ARBA00023002"/>
    </source>
</evidence>
<dbReference type="RefSeq" id="WP_158205134.1">
    <property type="nucleotide sequence ID" value="NZ_WSZK01000023.1"/>
</dbReference>
<name>A0A6B0GUR2_9EURY</name>
<organism evidence="3 4">
    <name type="scientific">Halomarina oriensis</name>
    <dbReference type="NCBI Taxonomy" id="671145"/>
    <lineage>
        <taxon>Archaea</taxon>
        <taxon>Methanobacteriati</taxon>
        <taxon>Methanobacteriota</taxon>
        <taxon>Stenosarchaea group</taxon>
        <taxon>Halobacteria</taxon>
        <taxon>Halobacteriales</taxon>
        <taxon>Natronomonadaceae</taxon>
        <taxon>Halomarina</taxon>
    </lineage>
</organism>
<keyword evidence="1" id="KW-0560">Oxidoreductase</keyword>
<sequence length="132" mass="15156">MAIPEAFHDLFEKQTFAHFATLMPDGTPQVTPVWVDYDAESGHLLVNTERRRRKEKNVQRDPKVGVSMVDPDDPYRFVSVRGEVVEMVEAGADEHIDALAQRYFDVEEYPNRDGEEHPRVILRISTDEVVTS</sequence>
<dbReference type="PANTHER" id="PTHR35176:SF6">
    <property type="entry name" value="HEME OXYGENASE HI_0854-RELATED"/>
    <property type="match status" value="1"/>
</dbReference>
<dbReference type="SUPFAM" id="SSF50475">
    <property type="entry name" value="FMN-binding split barrel"/>
    <property type="match status" value="1"/>
</dbReference>
<evidence type="ECO:0000313" key="3">
    <source>
        <dbReference type="EMBL" id="MWG35458.1"/>
    </source>
</evidence>
<dbReference type="NCBIfam" id="TIGR03618">
    <property type="entry name" value="Rv1155_F420"/>
    <property type="match status" value="1"/>
</dbReference>
<keyword evidence="4" id="KW-1185">Reference proteome</keyword>
<dbReference type="Proteomes" id="UP000451471">
    <property type="component" value="Unassembled WGS sequence"/>
</dbReference>
<feature type="domain" description="Pyridoxamine 5'-phosphate oxidase N-terminal" evidence="2">
    <location>
        <begin position="3"/>
        <end position="129"/>
    </location>
</feature>
<dbReference type="InterPro" id="IPR012349">
    <property type="entry name" value="Split_barrel_FMN-bd"/>
</dbReference>
<dbReference type="Gene3D" id="2.30.110.10">
    <property type="entry name" value="Electron Transport, Fmn-binding Protein, Chain A"/>
    <property type="match status" value="1"/>
</dbReference>
<protein>
    <submittedName>
        <fullName evidence="3">TIGR03618 family F420-dependent PPOX class oxidoreductase</fullName>
    </submittedName>
</protein>
<gene>
    <name evidence="3" type="ORF">GQS65_13345</name>
</gene>
<dbReference type="EMBL" id="WSZK01000023">
    <property type="protein sequence ID" value="MWG35458.1"/>
    <property type="molecule type" value="Genomic_DNA"/>
</dbReference>
<dbReference type="GO" id="GO:0016627">
    <property type="term" value="F:oxidoreductase activity, acting on the CH-CH group of donors"/>
    <property type="evidence" value="ECO:0007669"/>
    <property type="project" value="TreeGrafter"/>
</dbReference>
<dbReference type="GO" id="GO:0070967">
    <property type="term" value="F:coenzyme F420 binding"/>
    <property type="evidence" value="ECO:0007669"/>
    <property type="project" value="TreeGrafter"/>
</dbReference>
<proteinExistence type="predicted"/>
<dbReference type="PANTHER" id="PTHR35176">
    <property type="entry name" value="HEME OXYGENASE HI_0854-RELATED"/>
    <property type="match status" value="1"/>
</dbReference>
<dbReference type="InterPro" id="IPR011576">
    <property type="entry name" value="Pyridox_Oxase_N"/>
</dbReference>
<evidence type="ECO:0000259" key="2">
    <source>
        <dbReference type="Pfam" id="PF01243"/>
    </source>
</evidence>